<sequence length="330" mass="34782">MTNHASGADVLITTAFLHEGDAVDTMLRDAGLRTVHTTGLTEMGDGPRKALLAGVRAIIAGTDRLEGRFLQEAPDLRIVVRTGVGYDNVDVEAATSRGVPVCVTAGSNRQAVAEHVFALMLSAARNIPDGRDLAEGCWRQRTGRELRGATLGILGLGSIGKAVAHIARAFGMRVMAYDPHFDAEYAAAHHIERGDLEDVLREADFLTLHLFLDDSTRDLLDAAAFATMKSDAVVINTSRGGVIDEDALVAAVRSGRIGAAALDVFRVEPLPVDSPLLHTPGIITTGHIAGATREARAASGRNAADNVLTVLGGGRPAHVVNPAYEKSVHA</sequence>
<feature type="domain" description="D-isomer specific 2-hydroxyacid dehydrogenase NAD-binding" evidence="7">
    <location>
        <begin position="117"/>
        <end position="289"/>
    </location>
</feature>
<dbReference type="Gene3D" id="3.40.50.720">
    <property type="entry name" value="NAD(P)-binding Rossmann-like Domain"/>
    <property type="match status" value="2"/>
</dbReference>
<keyword evidence="3 5" id="KW-0560">Oxidoreductase</keyword>
<dbReference type="GO" id="GO:0008652">
    <property type="term" value="P:amino acid biosynthetic process"/>
    <property type="evidence" value="ECO:0007669"/>
    <property type="project" value="UniProtKB-KW"/>
</dbReference>
<reference evidence="8 9" key="1">
    <citation type="journal article" date="2016" name="Front. Microbiol.">
        <title>Comparative Genomics Analysis of Streptomyces Species Reveals Their Adaptation to the Marine Environment and Their Diversity at the Genomic Level.</title>
        <authorList>
            <person name="Tian X."/>
            <person name="Zhang Z."/>
            <person name="Yang T."/>
            <person name="Chen M."/>
            <person name="Li J."/>
            <person name="Chen F."/>
            <person name="Yang J."/>
            <person name="Li W."/>
            <person name="Zhang B."/>
            <person name="Zhang Z."/>
            <person name="Wu J."/>
            <person name="Zhang C."/>
            <person name="Long L."/>
            <person name="Xiao J."/>
        </authorList>
    </citation>
    <scope>NUCLEOTIDE SEQUENCE [LARGE SCALE GENOMIC DNA]</scope>
    <source>
        <strain evidence="8 9">SCSIO 10429</strain>
    </source>
</reference>
<dbReference type="FunFam" id="3.40.50.720:FF:000203">
    <property type="entry name" value="D-3-phosphoglycerate dehydrogenase (SerA)"/>
    <property type="match status" value="1"/>
</dbReference>
<dbReference type="Pfam" id="PF00389">
    <property type="entry name" value="2-Hacid_dh"/>
    <property type="match status" value="1"/>
</dbReference>
<organism evidence="8 9">
    <name type="scientific">Streptomyces nanshensis</name>
    <dbReference type="NCBI Taxonomy" id="518642"/>
    <lineage>
        <taxon>Bacteria</taxon>
        <taxon>Bacillati</taxon>
        <taxon>Actinomycetota</taxon>
        <taxon>Actinomycetes</taxon>
        <taxon>Kitasatosporales</taxon>
        <taxon>Streptomycetaceae</taxon>
        <taxon>Streptomyces</taxon>
    </lineage>
</organism>
<dbReference type="Pfam" id="PF02826">
    <property type="entry name" value="2-Hacid_dh_C"/>
    <property type="match status" value="1"/>
</dbReference>
<dbReference type="GO" id="GO:0051287">
    <property type="term" value="F:NAD binding"/>
    <property type="evidence" value="ECO:0007669"/>
    <property type="project" value="InterPro"/>
</dbReference>
<evidence type="ECO:0000256" key="3">
    <source>
        <dbReference type="ARBA" id="ARBA00023002"/>
    </source>
</evidence>
<dbReference type="InterPro" id="IPR006140">
    <property type="entry name" value="D-isomer_DH_NAD-bd"/>
</dbReference>
<dbReference type="CDD" id="cd12172">
    <property type="entry name" value="PGDH_like_2"/>
    <property type="match status" value="1"/>
</dbReference>
<keyword evidence="2" id="KW-0028">Amino-acid biosynthesis</keyword>
<dbReference type="InterPro" id="IPR029752">
    <property type="entry name" value="D-isomer_DH_CS1"/>
</dbReference>
<dbReference type="InterPro" id="IPR029753">
    <property type="entry name" value="D-isomer_DH_CS"/>
</dbReference>
<dbReference type="SUPFAM" id="SSF52283">
    <property type="entry name" value="Formate/glycerate dehydrogenase catalytic domain-like"/>
    <property type="match status" value="1"/>
</dbReference>
<accession>A0A1E7L8C2</accession>
<dbReference type="InterPro" id="IPR036291">
    <property type="entry name" value="NAD(P)-bd_dom_sf"/>
</dbReference>
<evidence type="ECO:0000256" key="1">
    <source>
        <dbReference type="ARBA" id="ARBA00005854"/>
    </source>
</evidence>
<dbReference type="RefSeq" id="WP_070016154.1">
    <property type="nucleotide sequence ID" value="NZ_LJGW01000143.1"/>
</dbReference>
<comment type="similarity">
    <text evidence="1 5">Belongs to the D-isomer specific 2-hydroxyacid dehydrogenase family.</text>
</comment>
<evidence type="ECO:0000259" key="6">
    <source>
        <dbReference type="Pfam" id="PF00389"/>
    </source>
</evidence>
<dbReference type="Proteomes" id="UP000176005">
    <property type="component" value="Unassembled WGS sequence"/>
</dbReference>
<dbReference type="PANTHER" id="PTHR42789:SF1">
    <property type="entry name" value="D-ISOMER SPECIFIC 2-HYDROXYACID DEHYDROGENASE FAMILY PROTEIN (AFU_ORTHOLOGUE AFUA_6G10090)"/>
    <property type="match status" value="1"/>
</dbReference>
<dbReference type="InterPro" id="IPR006139">
    <property type="entry name" value="D-isomer_2_OHA_DH_cat_dom"/>
</dbReference>
<comment type="caution">
    <text evidence="8">The sequence shown here is derived from an EMBL/GenBank/DDBJ whole genome shotgun (WGS) entry which is preliminary data.</text>
</comment>
<dbReference type="PROSITE" id="PS00065">
    <property type="entry name" value="D_2_HYDROXYACID_DH_1"/>
    <property type="match status" value="1"/>
</dbReference>
<protein>
    <submittedName>
        <fullName evidence="8">Phosphoglycerate dehydrogenase</fullName>
    </submittedName>
</protein>
<dbReference type="PROSITE" id="PS00671">
    <property type="entry name" value="D_2_HYDROXYACID_DH_3"/>
    <property type="match status" value="1"/>
</dbReference>
<evidence type="ECO:0000313" key="8">
    <source>
        <dbReference type="EMBL" id="OEV12410.1"/>
    </source>
</evidence>
<evidence type="ECO:0000256" key="4">
    <source>
        <dbReference type="ARBA" id="ARBA00023027"/>
    </source>
</evidence>
<evidence type="ECO:0000313" key="9">
    <source>
        <dbReference type="Proteomes" id="UP000176005"/>
    </source>
</evidence>
<dbReference type="PATRIC" id="fig|518642.10.peg.1229"/>
<proteinExistence type="inferred from homology"/>
<evidence type="ECO:0000259" key="7">
    <source>
        <dbReference type="Pfam" id="PF02826"/>
    </source>
</evidence>
<dbReference type="SUPFAM" id="SSF51735">
    <property type="entry name" value="NAD(P)-binding Rossmann-fold domains"/>
    <property type="match status" value="1"/>
</dbReference>
<evidence type="ECO:0000256" key="2">
    <source>
        <dbReference type="ARBA" id="ARBA00022605"/>
    </source>
</evidence>
<name>A0A1E7L8C2_9ACTN</name>
<dbReference type="AlphaFoldDB" id="A0A1E7L8C2"/>
<dbReference type="InterPro" id="IPR050857">
    <property type="entry name" value="D-2-hydroxyacid_DH"/>
</dbReference>
<dbReference type="PANTHER" id="PTHR42789">
    <property type="entry name" value="D-ISOMER SPECIFIC 2-HYDROXYACID DEHYDROGENASE FAMILY PROTEIN (AFU_ORTHOLOGUE AFUA_6G10090)"/>
    <property type="match status" value="1"/>
</dbReference>
<keyword evidence="4" id="KW-0520">NAD</keyword>
<dbReference type="GO" id="GO:0016616">
    <property type="term" value="F:oxidoreductase activity, acting on the CH-OH group of donors, NAD or NADP as acceptor"/>
    <property type="evidence" value="ECO:0007669"/>
    <property type="project" value="InterPro"/>
</dbReference>
<dbReference type="EMBL" id="LJGW01000143">
    <property type="protein sequence ID" value="OEV12410.1"/>
    <property type="molecule type" value="Genomic_DNA"/>
</dbReference>
<gene>
    <name evidence="8" type="ORF">AN218_08560</name>
</gene>
<keyword evidence="9" id="KW-1185">Reference proteome</keyword>
<evidence type="ECO:0000256" key="5">
    <source>
        <dbReference type="RuleBase" id="RU003719"/>
    </source>
</evidence>
<feature type="domain" description="D-isomer specific 2-hydroxyacid dehydrogenase catalytic" evidence="6">
    <location>
        <begin position="50"/>
        <end position="321"/>
    </location>
</feature>